<evidence type="ECO:0000313" key="1">
    <source>
        <dbReference type="EMBL" id="KAL3615757.1"/>
    </source>
</evidence>
<gene>
    <name evidence="1" type="ORF">CASFOL_040051</name>
</gene>
<name>A0ABD3BEQ4_9LAMI</name>
<dbReference type="AlphaFoldDB" id="A0ABD3BEQ4"/>
<dbReference type="Proteomes" id="UP001632038">
    <property type="component" value="Unassembled WGS sequence"/>
</dbReference>
<sequence length="186" mass="21515">MDMEKLMQKHPNVSRGELEKIRETSNFLNRMRRQMEEYLLKQDPVLSVHVLPSDKLIDQHKPLTTYGRIYAEYRDTSSEKTIVNDLFSRSSDDAQILGPSGGPLTLFGPDYPCRRPFKRCRRFNITRLVVDVFIGEGNNLFAEKQLCFASEDMTIDLESVKLEYVHGELGSLAVRYIAVHMLLLYP</sequence>
<comment type="caution">
    <text evidence="1">The sequence shown here is derived from an EMBL/GenBank/DDBJ whole genome shotgun (WGS) entry which is preliminary data.</text>
</comment>
<keyword evidence="2" id="KW-1185">Reference proteome</keyword>
<accession>A0ABD3BEQ4</accession>
<reference evidence="2" key="1">
    <citation type="journal article" date="2024" name="IScience">
        <title>Strigolactones Initiate the Formation of Haustorium-like Structures in Castilleja.</title>
        <authorList>
            <person name="Buerger M."/>
            <person name="Peterson D."/>
            <person name="Chory J."/>
        </authorList>
    </citation>
    <scope>NUCLEOTIDE SEQUENCE [LARGE SCALE GENOMIC DNA]</scope>
</reference>
<protein>
    <submittedName>
        <fullName evidence="1">Uncharacterized protein</fullName>
    </submittedName>
</protein>
<dbReference type="EMBL" id="JAVIJP010000099">
    <property type="protein sequence ID" value="KAL3615757.1"/>
    <property type="molecule type" value="Genomic_DNA"/>
</dbReference>
<proteinExistence type="predicted"/>
<organism evidence="1 2">
    <name type="scientific">Castilleja foliolosa</name>
    <dbReference type="NCBI Taxonomy" id="1961234"/>
    <lineage>
        <taxon>Eukaryota</taxon>
        <taxon>Viridiplantae</taxon>
        <taxon>Streptophyta</taxon>
        <taxon>Embryophyta</taxon>
        <taxon>Tracheophyta</taxon>
        <taxon>Spermatophyta</taxon>
        <taxon>Magnoliopsida</taxon>
        <taxon>eudicotyledons</taxon>
        <taxon>Gunneridae</taxon>
        <taxon>Pentapetalae</taxon>
        <taxon>asterids</taxon>
        <taxon>lamiids</taxon>
        <taxon>Lamiales</taxon>
        <taxon>Orobanchaceae</taxon>
        <taxon>Pedicularideae</taxon>
        <taxon>Castillejinae</taxon>
        <taxon>Castilleja</taxon>
    </lineage>
</organism>
<evidence type="ECO:0000313" key="2">
    <source>
        <dbReference type="Proteomes" id="UP001632038"/>
    </source>
</evidence>